<dbReference type="OrthoDB" id="193216at2"/>
<name>A0A1C7PET5_9BACT</name>
<dbReference type="STRING" id="1679444.PYTT_0159"/>
<evidence type="ECO:0000256" key="1">
    <source>
        <dbReference type="SAM" id="SignalP"/>
    </source>
</evidence>
<dbReference type="Proteomes" id="UP000176204">
    <property type="component" value="Chromosome I"/>
</dbReference>
<organism evidence="2 3">
    <name type="scientific">Akkermansia glycaniphila</name>
    <dbReference type="NCBI Taxonomy" id="1679444"/>
    <lineage>
        <taxon>Bacteria</taxon>
        <taxon>Pseudomonadati</taxon>
        <taxon>Verrucomicrobiota</taxon>
        <taxon>Verrucomicrobiia</taxon>
        <taxon>Verrucomicrobiales</taxon>
        <taxon>Akkermansiaceae</taxon>
        <taxon>Akkermansia</taxon>
    </lineage>
</organism>
<accession>A0A1C7PET5</accession>
<evidence type="ECO:0008006" key="4">
    <source>
        <dbReference type="Google" id="ProtNLM"/>
    </source>
</evidence>
<feature type="signal peptide" evidence="1">
    <location>
        <begin position="1"/>
        <end position="25"/>
    </location>
</feature>
<dbReference type="RefSeq" id="WP_067772313.1">
    <property type="nucleotide sequence ID" value="NZ_JACVVN010000002.1"/>
</dbReference>
<keyword evidence="3" id="KW-1185">Reference proteome</keyword>
<feature type="chain" id="PRO_5014266600" description="Lipoprotein" evidence="1">
    <location>
        <begin position="26"/>
        <end position="151"/>
    </location>
</feature>
<dbReference type="AlphaFoldDB" id="A0A1C7PET5"/>
<protein>
    <recommendedName>
        <fullName evidence="4">Lipoprotein</fullName>
    </recommendedName>
</protein>
<evidence type="ECO:0000313" key="3">
    <source>
        <dbReference type="Proteomes" id="UP000176204"/>
    </source>
</evidence>
<dbReference type="EMBL" id="LT629973">
    <property type="protein sequence ID" value="SEH71249.1"/>
    <property type="molecule type" value="Genomic_DNA"/>
</dbReference>
<evidence type="ECO:0000313" key="2">
    <source>
        <dbReference type="EMBL" id="SEH71249.1"/>
    </source>
</evidence>
<gene>
    <name evidence="2" type="ORF">PYTT_0159</name>
</gene>
<sequence>MKHAYTTLSLAAAALLLNSCGSVTPMDRIAENPAAYQALTPAQQTLVREGKIEAGMPPQAVYIAWGNPAASPIEGYKDGKNYTRWVYSQLEPVYTTPAFWGGPYWGPGPYGHRRYYGGFYTGTDVTYIPRNVANVLFENGKVVSWETAVPR</sequence>
<keyword evidence="1" id="KW-0732">Signal</keyword>
<reference evidence="3" key="1">
    <citation type="submission" date="2016-09" db="EMBL/GenBank/DDBJ databases">
        <authorList>
            <person name="Koehorst J."/>
        </authorList>
    </citation>
    <scope>NUCLEOTIDE SEQUENCE [LARGE SCALE GENOMIC DNA]</scope>
</reference>
<proteinExistence type="predicted"/>
<dbReference type="KEGG" id="agl:PYTT_0159"/>